<dbReference type="InterPro" id="IPR013325">
    <property type="entry name" value="RNA_pol_sigma_r2"/>
</dbReference>
<keyword evidence="3" id="KW-0731">Sigma factor</keyword>
<name>A0A9E2KH52_9BACE</name>
<dbReference type="PANTHER" id="PTHR43133:SF46">
    <property type="entry name" value="RNA POLYMERASE SIGMA-70 FACTOR ECF SUBFAMILY"/>
    <property type="match status" value="1"/>
</dbReference>
<feature type="domain" description="RNA polymerase sigma-70 region 2" evidence="5">
    <location>
        <begin position="41"/>
        <end position="106"/>
    </location>
</feature>
<dbReference type="PANTHER" id="PTHR43133">
    <property type="entry name" value="RNA POLYMERASE ECF-TYPE SIGMA FACTO"/>
    <property type="match status" value="1"/>
</dbReference>
<dbReference type="GO" id="GO:0016987">
    <property type="term" value="F:sigma factor activity"/>
    <property type="evidence" value="ECO:0007669"/>
    <property type="project" value="UniProtKB-KW"/>
</dbReference>
<dbReference type="GO" id="GO:0003677">
    <property type="term" value="F:DNA binding"/>
    <property type="evidence" value="ECO:0007669"/>
    <property type="project" value="InterPro"/>
</dbReference>
<dbReference type="InterPro" id="IPR007627">
    <property type="entry name" value="RNA_pol_sigma70_r2"/>
</dbReference>
<dbReference type="SUPFAM" id="SSF88659">
    <property type="entry name" value="Sigma3 and sigma4 domains of RNA polymerase sigma factors"/>
    <property type="match status" value="1"/>
</dbReference>
<dbReference type="Pfam" id="PF08281">
    <property type="entry name" value="Sigma70_r4_2"/>
    <property type="match status" value="1"/>
</dbReference>
<reference evidence="7" key="2">
    <citation type="submission" date="2021-04" db="EMBL/GenBank/DDBJ databases">
        <authorList>
            <person name="Gilroy R."/>
        </authorList>
    </citation>
    <scope>NUCLEOTIDE SEQUENCE</scope>
    <source>
        <strain evidence="7">B3-3758</strain>
    </source>
</reference>
<dbReference type="InterPro" id="IPR013249">
    <property type="entry name" value="RNA_pol_sigma70_r4_t2"/>
</dbReference>
<dbReference type="EMBL" id="JAHLFO010000120">
    <property type="protein sequence ID" value="MBU3814611.1"/>
    <property type="molecule type" value="Genomic_DNA"/>
</dbReference>
<dbReference type="GO" id="GO:0006352">
    <property type="term" value="P:DNA-templated transcription initiation"/>
    <property type="evidence" value="ECO:0007669"/>
    <property type="project" value="InterPro"/>
</dbReference>
<dbReference type="SUPFAM" id="SSF88946">
    <property type="entry name" value="Sigma2 domain of RNA polymerase sigma factors"/>
    <property type="match status" value="1"/>
</dbReference>
<evidence type="ECO:0000256" key="4">
    <source>
        <dbReference type="ARBA" id="ARBA00023163"/>
    </source>
</evidence>
<comment type="similarity">
    <text evidence="1">Belongs to the sigma-70 factor family. ECF subfamily.</text>
</comment>
<reference evidence="7" key="1">
    <citation type="journal article" date="2021" name="PeerJ">
        <title>Extensive microbial diversity within the chicken gut microbiome revealed by metagenomics and culture.</title>
        <authorList>
            <person name="Gilroy R."/>
            <person name="Ravi A."/>
            <person name="Getino M."/>
            <person name="Pursley I."/>
            <person name="Horton D.L."/>
            <person name="Alikhan N.F."/>
            <person name="Baker D."/>
            <person name="Gharbi K."/>
            <person name="Hall N."/>
            <person name="Watson M."/>
            <person name="Adriaenssens E.M."/>
            <person name="Foster-Nyarko E."/>
            <person name="Jarju S."/>
            <person name="Secka A."/>
            <person name="Antonio M."/>
            <person name="Oren A."/>
            <person name="Chaudhuri R.R."/>
            <person name="La Ragione R."/>
            <person name="Hildebrand F."/>
            <person name="Pallen M.J."/>
        </authorList>
    </citation>
    <scope>NUCLEOTIDE SEQUENCE</scope>
    <source>
        <strain evidence="7">B3-3758</strain>
    </source>
</reference>
<comment type="caution">
    <text evidence="7">The sequence shown here is derived from an EMBL/GenBank/DDBJ whole genome shotgun (WGS) entry which is preliminary data.</text>
</comment>
<dbReference type="AlphaFoldDB" id="A0A9E2KH52"/>
<evidence type="ECO:0000313" key="7">
    <source>
        <dbReference type="EMBL" id="MBU3814611.1"/>
    </source>
</evidence>
<dbReference type="NCBIfam" id="TIGR02937">
    <property type="entry name" value="sigma70-ECF"/>
    <property type="match status" value="1"/>
</dbReference>
<sequence>MLRLTDKRRDEAFDRTILIVDNEIELIEGCRAGKDSARKALYTRYAQQMLAVCYRYVGDLDAAHDVLHDGFIKIFTRFTYRGECPLEMWVNRVMVTQAIDYLRRQHHFSRLLVDEGQMPDIPDEASLAEAGSNLSEEVLMEFVAELPEGCRTVFNLYVFEEKSHKEIAALLHIKEHSSTSQFHRAKCMLAKRIKEYLAHERQK</sequence>
<dbReference type="Gene3D" id="1.10.1740.10">
    <property type="match status" value="1"/>
</dbReference>
<dbReference type="InterPro" id="IPR036388">
    <property type="entry name" value="WH-like_DNA-bd_sf"/>
</dbReference>
<proteinExistence type="inferred from homology"/>
<evidence type="ECO:0000313" key="8">
    <source>
        <dbReference type="Proteomes" id="UP000824236"/>
    </source>
</evidence>
<accession>A0A9E2KH52</accession>
<dbReference type="Pfam" id="PF04542">
    <property type="entry name" value="Sigma70_r2"/>
    <property type="match status" value="1"/>
</dbReference>
<dbReference type="Gene3D" id="1.10.10.10">
    <property type="entry name" value="Winged helix-like DNA-binding domain superfamily/Winged helix DNA-binding domain"/>
    <property type="match status" value="1"/>
</dbReference>
<evidence type="ECO:0000256" key="3">
    <source>
        <dbReference type="ARBA" id="ARBA00023082"/>
    </source>
</evidence>
<gene>
    <name evidence="7" type="ORF">H9791_08940</name>
</gene>
<evidence type="ECO:0000256" key="1">
    <source>
        <dbReference type="ARBA" id="ARBA00010641"/>
    </source>
</evidence>
<organism evidence="7 8">
    <name type="scientific">Candidatus Bacteroides intestinipullorum</name>
    <dbReference type="NCBI Taxonomy" id="2838471"/>
    <lineage>
        <taxon>Bacteria</taxon>
        <taxon>Pseudomonadati</taxon>
        <taxon>Bacteroidota</taxon>
        <taxon>Bacteroidia</taxon>
        <taxon>Bacteroidales</taxon>
        <taxon>Bacteroidaceae</taxon>
        <taxon>Bacteroides</taxon>
    </lineage>
</organism>
<dbReference type="InterPro" id="IPR014284">
    <property type="entry name" value="RNA_pol_sigma-70_dom"/>
</dbReference>
<evidence type="ECO:0000259" key="5">
    <source>
        <dbReference type="Pfam" id="PF04542"/>
    </source>
</evidence>
<evidence type="ECO:0000259" key="6">
    <source>
        <dbReference type="Pfam" id="PF08281"/>
    </source>
</evidence>
<protein>
    <submittedName>
        <fullName evidence="7">Sigma-70 family RNA polymerase sigma factor</fullName>
    </submittedName>
</protein>
<dbReference type="InterPro" id="IPR039425">
    <property type="entry name" value="RNA_pol_sigma-70-like"/>
</dbReference>
<keyword evidence="2" id="KW-0805">Transcription regulation</keyword>
<evidence type="ECO:0000256" key="2">
    <source>
        <dbReference type="ARBA" id="ARBA00023015"/>
    </source>
</evidence>
<feature type="domain" description="RNA polymerase sigma factor 70 region 4 type 2" evidence="6">
    <location>
        <begin position="138"/>
        <end position="186"/>
    </location>
</feature>
<keyword evidence="4" id="KW-0804">Transcription</keyword>
<dbReference type="InterPro" id="IPR013324">
    <property type="entry name" value="RNA_pol_sigma_r3/r4-like"/>
</dbReference>
<dbReference type="Proteomes" id="UP000824236">
    <property type="component" value="Unassembled WGS sequence"/>
</dbReference>